<dbReference type="Pfam" id="PF08327">
    <property type="entry name" value="AHSA1"/>
    <property type="match status" value="1"/>
</dbReference>
<evidence type="ECO:0000259" key="3">
    <source>
        <dbReference type="PROSITE" id="PS50987"/>
    </source>
</evidence>
<dbReference type="PROSITE" id="PS50987">
    <property type="entry name" value="HTH_ARSR_2"/>
    <property type="match status" value="1"/>
</dbReference>
<dbReference type="PANTHER" id="PTHR38600">
    <property type="entry name" value="TRANSCRIPTIONAL REGULATORY PROTEIN"/>
    <property type="match status" value="1"/>
</dbReference>
<dbReference type="InterPro" id="IPR023393">
    <property type="entry name" value="START-like_dom_sf"/>
</dbReference>
<accession>A0ABT6ZT84</accession>
<evidence type="ECO:0000256" key="1">
    <source>
        <dbReference type="ARBA" id="ARBA00006817"/>
    </source>
</evidence>
<comment type="caution">
    <text evidence="4">The sequence shown here is derived from an EMBL/GenBank/DDBJ whole genome shotgun (WGS) entry which is preliminary data.</text>
</comment>
<feature type="compositionally biased region" description="Low complexity" evidence="2">
    <location>
        <begin position="110"/>
        <end position="126"/>
    </location>
</feature>
<dbReference type="EMBL" id="JANCPR020000008">
    <property type="protein sequence ID" value="MDJ1132275.1"/>
    <property type="molecule type" value="Genomic_DNA"/>
</dbReference>
<dbReference type="Gene3D" id="3.30.530.20">
    <property type="match status" value="1"/>
</dbReference>
<dbReference type="Proteomes" id="UP001214441">
    <property type="component" value="Unassembled WGS sequence"/>
</dbReference>
<name>A0ABT6ZT84_9ACTN</name>
<organism evidence="4 5">
    <name type="scientific">Streptomyces iconiensis</name>
    <dbReference type="NCBI Taxonomy" id="1384038"/>
    <lineage>
        <taxon>Bacteria</taxon>
        <taxon>Bacillati</taxon>
        <taxon>Actinomycetota</taxon>
        <taxon>Actinomycetes</taxon>
        <taxon>Kitasatosporales</taxon>
        <taxon>Streptomycetaceae</taxon>
        <taxon>Streptomyces</taxon>
    </lineage>
</organism>
<evidence type="ECO:0000256" key="2">
    <source>
        <dbReference type="SAM" id="MobiDB-lite"/>
    </source>
</evidence>
<dbReference type="InterPro" id="IPR036388">
    <property type="entry name" value="WH-like_DNA-bd_sf"/>
</dbReference>
<keyword evidence="5" id="KW-1185">Reference proteome</keyword>
<dbReference type="CDD" id="cd00090">
    <property type="entry name" value="HTH_ARSR"/>
    <property type="match status" value="1"/>
</dbReference>
<dbReference type="InterPro" id="IPR013538">
    <property type="entry name" value="ASHA1/2-like_C"/>
</dbReference>
<feature type="region of interest" description="Disordered" evidence="2">
    <location>
        <begin position="98"/>
        <end position="141"/>
    </location>
</feature>
<proteinExistence type="inferred from homology"/>
<dbReference type="Gene3D" id="1.10.10.10">
    <property type="entry name" value="Winged helix-like DNA-binding domain superfamily/Winged helix DNA-binding domain"/>
    <property type="match status" value="1"/>
</dbReference>
<comment type="similarity">
    <text evidence="1">Belongs to the AHA1 family.</text>
</comment>
<dbReference type="CDD" id="cd08893">
    <property type="entry name" value="SRPBCC_CalC_Aha1-like_GntR-HTH"/>
    <property type="match status" value="1"/>
</dbReference>
<protein>
    <submittedName>
        <fullName evidence="4">SRPBCC domain-containing protein</fullName>
    </submittedName>
</protein>
<dbReference type="Pfam" id="PF12840">
    <property type="entry name" value="HTH_20"/>
    <property type="match status" value="1"/>
</dbReference>
<dbReference type="SMART" id="SM00418">
    <property type="entry name" value="HTH_ARSR"/>
    <property type="match status" value="1"/>
</dbReference>
<feature type="compositionally biased region" description="Basic and acidic residues" evidence="2">
    <location>
        <begin position="98"/>
        <end position="109"/>
    </location>
</feature>
<dbReference type="InterPro" id="IPR036390">
    <property type="entry name" value="WH_DNA-bd_sf"/>
</dbReference>
<feature type="domain" description="HTH arsR-type" evidence="3">
    <location>
        <begin position="1"/>
        <end position="88"/>
    </location>
</feature>
<sequence>MDEVFKALADANRRRLLDSLNARDGQTLRELCAGLDMARQSVSKHLAILEAAQLVTTVWRGREKLHHLNAVPINAIADRWISQYDRERARALADLKAALEEEPMSHEPTQDTQTTRTGQDTQDTQGAPGAREAEAGSTRGGAEAPAFVYTTYIRTTPERLWQALTDPAFTRLYWGVSFASDWVPGAKVTWEQEGVTIDDPEQVVLASEPPRRLSYTWHTMTPEFARSVGLDDEVYLKLSSERRSKVTFDLEPVGRLVKLTVTHEGFEPGSTVREMVGEGWPRILSDLKTLLETGGTLTADGLPTEGEQG</sequence>
<dbReference type="SUPFAM" id="SSF46785">
    <property type="entry name" value="Winged helix' DNA-binding domain"/>
    <property type="match status" value="1"/>
</dbReference>
<evidence type="ECO:0000313" key="4">
    <source>
        <dbReference type="EMBL" id="MDJ1132275.1"/>
    </source>
</evidence>
<gene>
    <name evidence="4" type="ORF">NMN56_009985</name>
</gene>
<dbReference type="InterPro" id="IPR001845">
    <property type="entry name" value="HTH_ArsR_DNA-bd_dom"/>
</dbReference>
<dbReference type="PANTHER" id="PTHR38600:SF1">
    <property type="entry name" value="TRANSCRIPTIONAL REGULATORY PROTEIN"/>
    <property type="match status" value="1"/>
</dbReference>
<dbReference type="RefSeq" id="WP_274038823.1">
    <property type="nucleotide sequence ID" value="NZ_JANCPR020000008.1"/>
</dbReference>
<dbReference type="SUPFAM" id="SSF55961">
    <property type="entry name" value="Bet v1-like"/>
    <property type="match status" value="1"/>
</dbReference>
<evidence type="ECO:0000313" key="5">
    <source>
        <dbReference type="Proteomes" id="UP001214441"/>
    </source>
</evidence>
<reference evidence="4 5" key="1">
    <citation type="submission" date="2023-05" db="EMBL/GenBank/DDBJ databases">
        <title>Streptantibioticus silvisoli sp. nov., acidotolerant actinomycetes 1 from pine litter.</title>
        <authorList>
            <person name="Swiecimska M."/>
            <person name="Golinska P."/>
            <person name="Sangal V."/>
            <person name="Wachnowicz B."/>
            <person name="Goodfellow M."/>
        </authorList>
    </citation>
    <scope>NUCLEOTIDE SEQUENCE [LARGE SCALE GENOMIC DNA]</scope>
    <source>
        <strain evidence="4 5">DSM 42109</strain>
    </source>
</reference>
<dbReference type="InterPro" id="IPR011991">
    <property type="entry name" value="ArsR-like_HTH"/>
</dbReference>